<reference evidence="2" key="1">
    <citation type="submission" date="2022-09" db="EMBL/GenBank/DDBJ databases">
        <title>Bacterial diversity in gut of crayfish and pufferfish.</title>
        <authorList>
            <person name="Huang Y."/>
        </authorList>
    </citation>
    <scope>NUCLEOTIDE SEQUENCE</scope>
    <source>
        <strain evidence="2">PR12</strain>
    </source>
</reference>
<proteinExistence type="predicted"/>
<dbReference type="EMBL" id="CP104377">
    <property type="protein sequence ID" value="UXC16654.1"/>
    <property type="molecule type" value="Genomic_DNA"/>
</dbReference>
<gene>
    <name evidence="2" type="ORF">N4T19_12970</name>
</gene>
<sequence length="308" mass="35041">MTDKQNRVAILLSTFNGEPFLPAQLDSLLAQSHAGCDIWVRDDGSSDQSLAIVRRYASIHPNIHIQAGENLGFVASFYELLQNVGAGYDFYLFCDQDDVWLPGKVSRALALLEGKQGAALYCSRTQYVDRDLQPIGPSPDYDRRCIGWGNALVQNIATGCTMALNRAARERLLAQRPGFCLAHDWWAYLVVSAFGQVVFDSESHILYRQHGSNTIGMQKQGLAGQWARVQRFWRRLRQAGPGWIDQLSEFDRLHGPSLADTQRRQLRMLIRSRSSWTTALRASTQRYYWRMSKVDTLILRVLLALRLY</sequence>
<accession>A0ABY5ZSJ1</accession>
<evidence type="ECO:0000313" key="2">
    <source>
        <dbReference type="EMBL" id="UXC16654.1"/>
    </source>
</evidence>
<dbReference type="InterPro" id="IPR050834">
    <property type="entry name" value="Glycosyltransf_2"/>
</dbReference>
<organism evidence="2 3">
    <name type="scientific">Comamonas squillarum</name>
    <dbReference type="NCBI Taxonomy" id="2977320"/>
    <lineage>
        <taxon>Bacteria</taxon>
        <taxon>Pseudomonadati</taxon>
        <taxon>Pseudomonadota</taxon>
        <taxon>Betaproteobacteria</taxon>
        <taxon>Burkholderiales</taxon>
        <taxon>Comamonadaceae</taxon>
        <taxon>Comamonas</taxon>
    </lineage>
</organism>
<protein>
    <submittedName>
        <fullName evidence="2">Glycosyltransferase family 2 protein</fullName>
    </submittedName>
</protein>
<keyword evidence="3" id="KW-1185">Reference proteome</keyword>
<dbReference type="Pfam" id="PF00535">
    <property type="entry name" value="Glycos_transf_2"/>
    <property type="match status" value="1"/>
</dbReference>
<dbReference type="InterPro" id="IPR001173">
    <property type="entry name" value="Glyco_trans_2-like"/>
</dbReference>
<name>A0ABY5ZSJ1_9BURK</name>
<dbReference type="CDD" id="cd04196">
    <property type="entry name" value="GT_2_like_d"/>
    <property type="match status" value="1"/>
</dbReference>
<dbReference type="PANTHER" id="PTHR43685:SF2">
    <property type="entry name" value="GLYCOSYLTRANSFERASE 2-LIKE DOMAIN-CONTAINING PROTEIN"/>
    <property type="match status" value="1"/>
</dbReference>
<evidence type="ECO:0000313" key="3">
    <source>
        <dbReference type="Proteomes" id="UP001058290"/>
    </source>
</evidence>
<dbReference type="Proteomes" id="UP001058290">
    <property type="component" value="Chromosome"/>
</dbReference>
<evidence type="ECO:0000259" key="1">
    <source>
        <dbReference type="Pfam" id="PF00535"/>
    </source>
</evidence>
<feature type="domain" description="Glycosyltransferase 2-like" evidence="1">
    <location>
        <begin position="10"/>
        <end position="157"/>
    </location>
</feature>
<dbReference type="Gene3D" id="3.90.550.10">
    <property type="entry name" value="Spore Coat Polysaccharide Biosynthesis Protein SpsA, Chain A"/>
    <property type="match status" value="1"/>
</dbReference>
<dbReference type="SUPFAM" id="SSF53448">
    <property type="entry name" value="Nucleotide-diphospho-sugar transferases"/>
    <property type="match status" value="1"/>
</dbReference>
<dbReference type="InterPro" id="IPR029044">
    <property type="entry name" value="Nucleotide-diphossugar_trans"/>
</dbReference>
<dbReference type="PANTHER" id="PTHR43685">
    <property type="entry name" value="GLYCOSYLTRANSFERASE"/>
    <property type="match status" value="1"/>
</dbReference>